<name>R7WSC4_9NOCA</name>
<evidence type="ECO:0000256" key="3">
    <source>
        <dbReference type="ARBA" id="ARBA00022538"/>
    </source>
</evidence>
<evidence type="ECO:0000256" key="6">
    <source>
        <dbReference type="ARBA" id="ARBA00023065"/>
    </source>
</evidence>
<dbReference type="Gene3D" id="3.40.50.720">
    <property type="entry name" value="NAD(P)-binding Rossmann-like Domain"/>
    <property type="match status" value="1"/>
</dbReference>
<keyword evidence="6" id="KW-0406">Ion transport</keyword>
<reference evidence="9 10" key="1">
    <citation type="journal article" date="2013" name="Genome Announc.">
        <title>Draft Genome Sequence of Rhodococcus rhodnii Strain LMG5362, a Symbiont of Rhodnius prolixus (Hemiptera, Reduviidae, Triatominae), the Principle Vector of Trypanosoma cruzi.</title>
        <authorList>
            <person name="Pachebat J.A."/>
            <person name="van Keulen G."/>
            <person name="Whitten M.M."/>
            <person name="Girdwood S."/>
            <person name="Del Sol R."/>
            <person name="Dyson P.J."/>
            <person name="Facey P.D."/>
        </authorList>
    </citation>
    <scope>NUCLEOTIDE SEQUENCE [LARGE SCALE GENOMIC DNA]</scope>
    <source>
        <strain evidence="9 10">LMG 5362</strain>
    </source>
</reference>
<evidence type="ECO:0000256" key="2">
    <source>
        <dbReference type="ARBA" id="ARBA00022448"/>
    </source>
</evidence>
<gene>
    <name evidence="9" type="ORF">Rrhod_0392</name>
</gene>
<dbReference type="InterPro" id="IPR050721">
    <property type="entry name" value="Trk_Ktr_HKT_K-transport"/>
</dbReference>
<proteinExistence type="predicted"/>
<dbReference type="PATRIC" id="fig|1273125.3.peg.384"/>
<keyword evidence="3" id="KW-0633">Potassium transport</keyword>
<dbReference type="InterPro" id="IPR036721">
    <property type="entry name" value="RCK_C_sf"/>
</dbReference>
<evidence type="ECO:0000259" key="7">
    <source>
        <dbReference type="PROSITE" id="PS51201"/>
    </source>
</evidence>
<dbReference type="EMBL" id="APMY01000010">
    <property type="protein sequence ID" value="EOM78201.1"/>
    <property type="molecule type" value="Genomic_DNA"/>
</dbReference>
<sequence>MPQMKVAIAGAGAVGRSIARELVRGDHEVMLIERKLDHVEPAAIPQATWIHGDACELSLLESARLESYDVVIAATGDDKANLVLSLLGKTEFGLGRVVARVNDPRNEWLFDDAWGVDVAVSTPRMLASLVEEAVSVGDLVRLMTFRQGDANLVEITLPDTTPLAGKPVRRLRLPRDTALVTILRGGRVIVPEPDDPFEGGDELLFVASAEVEDELRAVVRLGHPPEPGTD</sequence>
<dbReference type="Pfam" id="PF02080">
    <property type="entry name" value="TrkA_C"/>
    <property type="match status" value="1"/>
</dbReference>
<dbReference type="GO" id="GO:0005886">
    <property type="term" value="C:plasma membrane"/>
    <property type="evidence" value="ECO:0007669"/>
    <property type="project" value="InterPro"/>
</dbReference>
<dbReference type="PROSITE" id="PS51202">
    <property type="entry name" value="RCK_C"/>
    <property type="match status" value="1"/>
</dbReference>
<evidence type="ECO:0000313" key="10">
    <source>
        <dbReference type="Proteomes" id="UP000013525"/>
    </source>
</evidence>
<dbReference type="eggNOG" id="COG0569">
    <property type="taxonomic scope" value="Bacteria"/>
</dbReference>
<dbReference type="PRINTS" id="PR00335">
    <property type="entry name" value="KUPTAKETRKA"/>
</dbReference>
<dbReference type="InterPro" id="IPR036291">
    <property type="entry name" value="NAD(P)-bd_dom_sf"/>
</dbReference>
<organism evidence="9 10">
    <name type="scientific">Rhodococcus rhodnii LMG 5362</name>
    <dbReference type="NCBI Taxonomy" id="1273125"/>
    <lineage>
        <taxon>Bacteria</taxon>
        <taxon>Bacillati</taxon>
        <taxon>Actinomycetota</taxon>
        <taxon>Actinomycetes</taxon>
        <taxon>Mycobacteriales</taxon>
        <taxon>Nocardiaceae</taxon>
        <taxon>Rhodococcus</taxon>
    </lineage>
</organism>
<dbReference type="AlphaFoldDB" id="R7WSC4"/>
<dbReference type="InterPro" id="IPR006036">
    <property type="entry name" value="K_uptake_TrkA"/>
</dbReference>
<dbReference type="SUPFAM" id="SSF116726">
    <property type="entry name" value="TrkA C-terminal domain-like"/>
    <property type="match status" value="1"/>
</dbReference>
<evidence type="ECO:0000256" key="4">
    <source>
        <dbReference type="ARBA" id="ARBA00022958"/>
    </source>
</evidence>
<evidence type="ECO:0000256" key="1">
    <source>
        <dbReference type="ARBA" id="ARBA00017378"/>
    </source>
</evidence>
<dbReference type="SUPFAM" id="SSF51735">
    <property type="entry name" value="NAD(P)-binding Rossmann-fold domains"/>
    <property type="match status" value="1"/>
</dbReference>
<comment type="caution">
    <text evidence="9">The sequence shown here is derived from an EMBL/GenBank/DDBJ whole genome shotgun (WGS) entry which is preliminary data.</text>
</comment>
<dbReference type="Proteomes" id="UP000013525">
    <property type="component" value="Unassembled WGS sequence"/>
</dbReference>
<feature type="domain" description="RCK C-terminal" evidence="8">
    <location>
        <begin position="140"/>
        <end position="224"/>
    </location>
</feature>
<dbReference type="PANTHER" id="PTHR43833:SF5">
    <property type="entry name" value="TRK SYSTEM POTASSIUM UPTAKE PROTEIN TRKA"/>
    <property type="match status" value="1"/>
</dbReference>
<dbReference type="Pfam" id="PF02254">
    <property type="entry name" value="TrkA_N"/>
    <property type="match status" value="1"/>
</dbReference>
<feature type="domain" description="RCK N-terminal" evidence="7">
    <location>
        <begin position="3"/>
        <end position="120"/>
    </location>
</feature>
<dbReference type="InterPro" id="IPR003148">
    <property type="entry name" value="RCK_N"/>
</dbReference>
<evidence type="ECO:0000259" key="8">
    <source>
        <dbReference type="PROSITE" id="PS51202"/>
    </source>
</evidence>
<keyword evidence="2" id="KW-0813">Transport</keyword>
<dbReference type="PANTHER" id="PTHR43833">
    <property type="entry name" value="POTASSIUM CHANNEL PROTEIN 2-RELATED-RELATED"/>
    <property type="match status" value="1"/>
</dbReference>
<evidence type="ECO:0000256" key="5">
    <source>
        <dbReference type="ARBA" id="ARBA00023027"/>
    </source>
</evidence>
<dbReference type="GO" id="GO:0015079">
    <property type="term" value="F:potassium ion transmembrane transporter activity"/>
    <property type="evidence" value="ECO:0007669"/>
    <property type="project" value="InterPro"/>
</dbReference>
<dbReference type="InterPro" id="IPR006037">
    <property type="entry name" value="RCK_C"/>
</dbReference>
<keyword evidence="5" id="KW-0520">NAD</keyword>
<dbReference type="Gene3D" id="3.30.70.1450">
    <property type="entry name" value="Regulator of K+ conductance, C-terminal domain"/>
    <property type="match status" value="1"/>
</dbReference>
<keyword evidence="4" id="KW-0630">Potassium</keyword>
<protein>
    <recommendedName>
        <fullName evidence="1">Trk system potassium uptake protein TrkA</fullName>
    </recommendedName>
</protein>
<keyword evidence="10" id="KW-1185">Reference proteome</keyword>
<dbReference type="PROSITE" id="PS51201">
    <property type="entry name" value="RCK_N"/>
    <property type="match status" value="1"/>
</dbReference>
<evidence type="ECO:0000313" key="9">
    <source>
        <dbReference type="EMBL" id="EOM78201.1"/>
    </source>
</evidence>
<accession>R7WSC4</accession>